<accession>A0A6A4QMN0</accession>
<dbReference type="InterPro" id="IPR045051">
    <property type="entry name" value="SBT"/>
</dbReference>
<dbReference type="InterPro" id="IPR000209">
    <property type="entry name" value="Peptidase_S8/S53_dom"/>
</dbReference>
<dbReference type="Gene3D" id="3.40.50.200">
    <property type="entry name" value="Peptidase S8/S53 domain"/>
    <property type="match status" value="1"/>
</dbReference>
<dbReference type="Proteomes" id="UP000447434">
    <property type="component" value="Chromosome 4"/>
</dbReference>
<dbReference type="GO" id="GO:0006508">
    <property type="term" value="P:proteolysis"/>
    <property type="evidence" value="ECO:0007669"/>
    <property type="project" value="InterPro"/>
</dbReference>
<sequence length="110" mass="11809">MSPQAEILPSKAIKDTNAALVADFSSRGLNATVSEIMKPNISAPGVEILTAFSLIAAPSQVPEDKRSVIYSILSGTSMACHPSWATFFISLRMTMSVCYATLDITLQQLE</sequence>
<dbReference type="SUPFAM" id="SSF52743">
    <property type="entry name" value="Subtilisin-like"/>
    <property type="match status" value="1"/>
</dbReference>
<proteinExistence type="inferred from homology"/>
<feature type="domain" description="Peptidase S8/S53" evidence="4">
    <location>
        <begin position="16"/>
        <end position="80"/>
    </location>
</feature>
<organism evidence="5 6">
    <name type="scientific">Lupinus albus</name>
    <name type="common">White lupine</name>
    <name type="synonym">Lupinus termis</name>
    <dbReference type="NCBI Taxonomy" id="3870"/>
    <lineage>
        <taxon>Eukaryota</taxon>
        <taxon>Viridiplantae</taxon>
        <taxon>Streptophyta</taxon>
        <taxon>Embryophyta</taxon>
        <taxon>Tracheophyta</taxon>
        <taxon>Spermatophyta</taxon>
        <taxon>Magnoliopsida</taxon>
        <taxon>eudicotyledons</taxon>
        <taxon>Gunneridae</taxon>
        <taxon>Pentapetalae</taxon>
        <taxon>rosids</taxon>
        <taxon>fabids</taxon>
        <taxon>Fabales</taxon>
        <taxon>Fabaceae</taxon>
        <taxon>Papilionoideae</taxon>
        <taxon>50 kb inversion clade</taxon>
        <taxon>genistoids sensu lato</taxon>
        <taxon>core genistoids</taxon>
        <taxon>Genisteae</taxon>
        <taxon>Lupinus</taxon>
    </lineage>
</organism>
<evidence type="ECO:0000313" key="6">
    <source>
        <dbReference type="Proteomes" id="UP000447434"/>
    </source>
</evidence>
<comment type="similarity">
    <text evidence="2">Belongs to the peptidase S8 family.</text>
</comment>
<dbReference type="EMBL" id="WOCE01000004">
    <property type="protein sequence ID" value="KAE9614859.1"/>
    <property type="molecule type" value="Genomic_DNA"/>
</dbReference>
<evidence type="ECO:0000256" key="1">
    <source>
        <dbReference type="ARBA" id="ARBA00004613"/>
    </source>
</evidence>
<evidence type="ECO:0000313" key="5">
    <source>
        <dbReference type="EMBL" id="KAE9614859.1"/>
    </source>
</evidence>
<dbReference type="GO" id="GO:0004252">
    <property type="term" value="F:serine-type endopeptidase activity"/>
    <property type="evidence" value="ECO:0007669"/>
    <property type="project" value="InterPro"/>
</dbReference>
<gene>
    <name evidence="5" type="ORF">Lalb_Chr04g0249121</name>
</gene>
<dbReference type="GO" id="GO:0005576">
    <property type="term" value="C:extracellular region"/>
    <property type="evidence" value="ECO:0007669"/>
    <property type="project" value="UniProtKB-SubCell"/>
</dbReference>
<name>A0A6A4QMN0_LUPAL</name>
<keyword evidence="6" id="KW-1185">Reference proteome</keyword>
<dbReference type="Gene3D" id="3.50.30.30">
    <property type="match status" value="1"/>
</dbReference>
<dbReference type="InterPro" id="IPR036852">
    <property type="entry name" value="Peptidase_S8/S53_dom_sf"/>
</dbReference>
<evidence type="ECO:0000259" key="4">
    <source>
        <dbReference type="Pfam" id="PF00082"/>
    </source>
</evidence>
<reference evidence="6" key="1">
    <citation type="journal article" date="2020" name="Nat. Commun.">
        <title>Genome sequence of the cluster root forming white lupin.</title>
        <authorList>
            <person name="Hufnagel B."/>
            <person name="Marques A."/>
            <person name="Soriano A."/>
            <person name="Marques L."/>
            <person name="Divol F."/>
            <person name="Doumas P."/>
            <person name="Sallet E."/>
            <person name="Mancinotti D."/>
            <person name="Carrere S."/>
            <person name="Marande W."/>
            <person name="Arribat S."/>
            <person name="Keller J."/>
            <person name="Huneau C."/>
            <person name="Blein T."/>
            <person name="Aime D."/>
            <person name="Laguerre M."/>
            <person name="Taylor J."/>
            <person name="Schubert V."/>
            <person name="Nelson M."/>
            <person name="Geu-Flores F."/>
            <person name="Crespi M."/>
            <person name="Gallardo-Guerrero K."/>
            <person name="Delaux P.-M."/>
            <person name="Salse J."/>
            <person name="Berges H."/>
            <person name="Guyot R."/>
            <person name="Gouzy J."/>
            <person name="Peret B."/>
        </authorList>
    </citation>
    <scope>NUCLEOTIDE SEQUENCE [LARGE SCALE GENOMIC DNA]</scope>
    <source>
        <strain evidence="6">cv. Amiga</strain>
    </source>
</reference>
<evidence type="ECO:0000256" key="2">
    <source>
        <dbReference type="ARBA" id="ARBA00011073"/>
    </source>
</evidence>
<evidence type="ECO:0000256" key="3">
    <source>
        <dbReference type="ARBA" id="ARBA00022729"/>
    </source>
</evidence>
<comment type="subcellular location">
    <subcellularLocation>
        <location evidence="1">Secreted</location>
    </subcellularLocation>
</comment>
<dbReference type="PANTHER" id="PTHR10795">
    <property type="entry name" value="PROPROTEIN CONVERTASE SUBTILISIN/KEXIN"/>
    <property type="match status" value="1"/>
</dbReference>
<keyword evidence="3" id="KW-0732">Signal</keyword>
<dbReference type="OrthoDB" id="4803627at2759"/>
<dbReference type="Pfam" id="PF00082">
    <property type="entry name" value="Peptidase_S8"/>
    <property type="match status" value="1"/>
</dbReference>
<dbReference type="AlphaFoldDB" id="A0A6A4QMN0"/>
<protein>
    <submittedName>
        <fullName evidence="5">Putative cucumisin</fullName>
    </submittedName>
</protein>
<comment type="caution">
    <text evidence="5">The sequence shown here is derived from an EMBL/GenBank/DDBJ whole genome shotgun (WGS) entry which is preliminary data.</text>
</comment>